<proteinExistence type="predicted"/>
<accession>A0A371NDD1</accession>
<dbReference type="PANTHER" id="PTHR35090">
    <property type="entry name" value="DNA-DIRECTED RNA POLYMERASE SUBUNIT I"/>
    <property type="match status" value="1"/>
</dbReference>
<comment type="caution">
    <text evidence="2">The sequence shown here is derived from an EMBL/GenBank/DDBJ whole genome shotgun (WGS) entry which is preliminary data.</text>
</comment>
<dbReference type="SUPFAM" id="SSF111126">
    <property type="entry name" value="Ligand-binding domain in the NO signalling and Golgi transport"/>
    <property type="match status" value="1"/>
</dbReference>
<dbReference type="GeneID" id="77403253"/>
<sequence>MENIGAIIEEYRRTTDDEIMSERNGIGPREPIKDNIELKDIFRPERMFFSRFEDDGSYVASFRMGHFNIPDIISGSAAGVSYIGGLNLGRALISEGLAGDIHSLAELMLDQKLGILDIVSEWEDDGYLRMDVRVYECIECAGLPNIGRPICFFEAGIIAGALSEILGCDVDAYERRCWTNGYSFCQFDVRARV</sequence>
<dbReference type="Gene3D" id="3.30.1380.20">
    <property type="entry name" value="Trafficking protein particle complex subunit 3"/>
    <property type="match status" value="1"/>
</dbReference>
<evidence type="ECO:0000313" key="2">
    <source>
        <dbReference type="EMBL" id="REE28527.1"/>
    </source>
</evidence>
<dbReference type="SMART" id="SM00989">
    <property type="entry name" value="V4R"/>
    <property type="match status" value="1"/>
</dbReference>
<dbReference type="Proteomes" id="UP000256864">
    <property type="component" value="Unassembled WGS sequence"/>
</dbReference>
<evidence type="ECO:0000313" key="3">
    <source>
        <dbReference type="Proteomes" id="UP000256864"/>
    </source>
</evidence>
<dbReference type="Pfam" id="PF02830">
    <property type="entry name" value="V4R"/>
    <property type="match status" value="1"/>
</dbReference>
<feature type="domain" description="4-vinyl reductase 4VR" evidence="1">
    <location>
        <begin position="129"/>
        <end position="191"/>
    </location>
</feature>
<dbReference type="InterPro" id="IPR004096">
    <property type="entry name" value="V4R"/>
</dbReference>
<organism evidence="2 3">
    <name type="scientific">Methanothermobacter defluvii</name>
    <dbReference type="NCBI Taxonomy" id="49339"/>
    <lineage>
        <taxon>Archaea</taxon>
        <taxon>Methanobacteriati</taxon>
        <taxon>Methanobacteriota</taxon>
        <taxon>Methanomada group</taxon>
        <taxon>Methanobacteria</taxon>
        <taxon>Methanobacteriales</taxon>
        <taxon>Methanobacteriaceae</taxon>
        <taxon>Methanothermobacter</taxon>
    </lineage>
</organism>
<name>A0A371NDD1_9EURY</name>
<dbReference type="EMBL" id="QREL01000001">
    <property type="protein sequence ID" value="REE28527.1"/>
    <property type="molecule type" value="Genomic_DNA"/>
</dbReference>
<dbReference type="PANTHER" id="PTHR35090:SF2">
    <property type="entry name" value="ARSR FAMILY TRANSCRIPTIONAL REGULATOR"/>
    <property type="match status" value="1"/>
</dbReference>
<evidence type="ECO:0000259" key="1">
    <source>
        <dbReference type="SMART" id="SM00989"/>
    </source>
</evidence>
<protein>
    <recommendedName>
        <fullName evidence="1">4-vinyl reductase 4VR domain-containing protein</fullName>
    </recommendedName>
</protein>
<dbReference type="InterPro" id="IPR024096">
    <property type="entry name" value="NO_sig/Golgi_transp_ligand-bd"/>
</dbReference>
<reference evidence="2 3" key="1">
    <citation type="submission" date="2018-07" db="EMBL/GenBank/DDBJ databases">
        <title>Genomic Encyclopedia of Type Strains, Phase IV (KMG-IV): sequencing the most valuable type-strain genomes for metagenomic binning, comparative biology and taxonomic classification.</title>
        <authorList>
            <person name="Goeker M."/>
        </authorList>
    </citation>
    <scope>NUCLEOTIDE SEQUENCE [LARGE SCALE GENOMIC DNA]</scope>
    <source>
        <strain evidence="2 3">DSM 7466</strain>
    </source>
</reference>
<dbReference type="RefSeq" id="WP_115892142.1">
    <property type="nucleotide sequence ID" value="NZ_QREL01000001.1"/>
</dbReference>
<keyword evidence="3" id="KW-1185">Reference proteome</keyword>
<gene>
    <name evidence="2" type="ORF">C7452_0539</name>
</gene>
<dbReference type="AlphaFoldDB" id="A0A371NDD1"/>